<feature type="compositionally biased region" description="Low complexity" evidence="2">
    <location>
        <begin position="331"/>
        <end position="342"/>
    </location>
</feature>
<evidence type="ECO:0000313" key="4">
    <source>
        <dbReference type="EMBL" id="KAK6927436.1"/>
    </source>
</evidence>
<proteinExistence type="predicted"/>
<organism evidence="4 5">
    <name type="scientific">Dillenia turbinata</name>
    <dbReference type="NCBI Taxonomy" id="194707"/>
    <lineage>
        <taxon>Eukaryota</taxon>
        <taxon>Viridiplantae</taxon>
        <taxon>Streptophyta</taxon>
        <taxon>Embryophyta</taxon>
        <taxon>Tracheophyta</taxon>
        <taxon>Spermatophyta</taxon>
        <taxon>Magnoliopsida</taxon>
        <taxon>eudicotyledons</taxon>
        <taxon>Gunneridae</taxon>
        <taxon>Pentapetalae</taxon>
        <taxon>Dilleniales</taxon>
        <taxon>Dilleniaceae</taxon>
        <taxon>Dillenia</taxon>
    </lineage>
</organism>
<keyword evidence="1" id="KW-0863">Zinc-finger</keyword>
<dbReference type="EMBL" id="JBAMMX010000014">
    <property type="protein sequence ID" value="KAK6927436.1"/>
    <property type="molecule type" value="Genomic_DNA"/>
</dbReference>
<keyword evidence="1" id="KW-0479">Metal-binding</keyword>
<feature type="compositionally biased region" description="Polar residues" evidence="2">
    <location>
        <begin position="500"/>
        <end position="512"/>
    </location>
</feature>
<feature type="region of interest" description="Disordered" evidence="2">
    <location>
        <begin position="678"/>
        <end position="712"/>
    </location>
</feature>
<evidence type="ECO:0000259" key="3">
    <source>
        <dbReference type="PROSITE" id="PS50115"/>
    </source>
</evidence>
<sequence>MKTSRVKEEERIERVIRGLLKQPENRRCINCNNLGPQYVCTTFWTFVCTTCSGIQYHDCLCIVKNISSREFTHRVKSVSMAKFSSEEADALQAGGNQRAREIYFKEFHQHMHSLPDNSNLHRLRDFIRHVYVDRRFTGERCTSSPSLSRLSLDDMDSFRSRSGSQKFVNTLQRSHSGILNSSGKFDERNLRYYLDEMRSPTYRRDNIRAAGYKRNPVQFEVVDDRIKDDSSGRGRRIEFQMSSSGDVRNRISPPKVHPAQEILGEKLPAQRLGEPLKASNKNDGDGLAEVEQKKVTSGSKGATPWTPGDQKALSSSSLIDFIPDPQPAEGTTTPQKQQTSPSNKGSSSELTTVKKMPPESPNPNTLEFLLFELGTPMTAPASNSSEVLNNSESDSPSTAPANDMSLMLIAPPLVQPAKTTLPTNDDALASASLPVTAPQDNATAAAPVAATQTIPVTSSESAVKETHFDMFRSMQQPEPSANSAVDNTLTAHWPAPPTQVLDNQRQQSTPSFAENAGLPNASALQLQPSQSISQPAQYSSFEVQSQPPTEVAKPSARKELPADLFTSSYPSFSMPVAGWQVGQLHTMRGPTHAMGCGLQYQPRPKPQQPFPNSSRASNPFDLNDDDNSRVQAPVLIESCPLVLPLHPSILGAFAGQHAALESMPPSGLYGTEKIGNSEAVFSSSSPNQLQSGLYTSPPTPNPLSTRSSNPFS</sequence>
<feature type="compositionally biased region" description="Low complexity" evidence="2">
    <location>
        <begin position="382"/>
        <end position="395"/>
    </location>
</feature>
<dbReference type="InterPro" id="IPR001164">
    <property type="entry name" value="ArfGAP_dom"/>
</dbReference>
<evidence type="ECO:0000256" key="2">
    <source>
        <dbReference type="SAM" id="MobiDB-lite"/>
    </source>
</evidence>
<dbReference type="CDD" id="cd08838">
    <property type="entry name" value="ArfGap_AGFG"/>
    <property type="match status" value="1"/>
</dbReference>
<feature type="domain" description="Arf-GAP" evidence="3">
    <location>
        <begin position="13"/>
        <end position="144"/>
    </location>
</feature>
<dbReference type="SMART" id="SM00105">
    <property type="entry name" value="ArfGap"/>
    <property type="match status" value="1"/>
</dbReference>
<dbReference type="PANTHER" id="PTHR46085">
    <property type="entry name" value="ARFGAP/RECO-RELATED"/>
    <property type="match status" value="1"/>
</dbReference>
<name>A0AAN8Z757_9MAGN</name>
<reference evidence="4 5" key="1">
    <citation type="submission" date="2023-12" db="EMBL/GenBank/DDBJ databases">
        <title>A high-quality genome assembly for Dillenia turbinata (Dilleniales).</title>
        <authorList>
            <person name="Chanderbali A."/>
        </authorList>
    </citation>
    <scope>NUCLEOTIDE SEQUENCE [LARGE SCALE GENOMIC DNA]</scope>
    <source>
        <strain evidence="4">LSX21</strain>
        <tissue evidence="4">Leaf</tissue>
    </source>
</reference>
<dbReference type="InterPro" id="IPR038508">
    <property type="entry name" value="ArfGAP_dom_sf"/>
</dbReference>
<comment type="caution">
    <text evidence="4">The sequence shown here is derived from an EMBL/GenBank/DDBJ whole genome shotgun (WGS) entry which is preliminary data.</text>
</comment>
<feature type="compositionally biased region" description="Polar residues" evidence="2">
    <location>
        <begin position="475"/>
        <end position="490"/>
    </location>
</feature>
<dbReference type="PROSITE" id="PS50115">
    <property type="entry name" value="ARFGAP"/>
    <property type="match status" value="1"/>
</dbReference>
<feature type="region of interest" description="Disordered" evidence="2">
    <location>
        <begin position="223"/>
        <end position="365"/>
    </location>
</feature>
<dbReference type="InterPro" id="IPR037278">
    <property type="entry name" value="ARFGAP/RecO"/>
</dbReference>
<keyword evidence="1" id="KW-0862">Zinc</keyword>
<feature type="compositionally biased region" description="Polar residues" evidence="2">
    <location>
        <begin position="679"/>
        <end position="712"/>
    </location>
</feature>
<dbReference type="SUPFAM" id="SSF57863">
    <property type="entry name" value="ArfGap/RecO-like zinc finger"/>
    <property type="match status" value="1"/>
</dbReference>
<dbReference type="InterPro" id="IPR044820">
    <property type="entry name" value="AGD14-like"/>
</dbReference>
<dbReference type="GO" id="GO:0005096">
    <property type="term" value="F:GTPase activator activity"/>
    <property type="evidence" value="ECO:0007669"/>
    <property type="project" value="InterPro"/>
</dbReference>
<dbReference type="GO" id="GO:0008270">
    <property type="term" value="F:zinc ion binding"/>
    <property type="evidence" value="ECO:0007669"/>
    <property type="project" value="UniProtKB-KW"/>
</dbReference>
<evidence type="ECO:0000313" key="5">
    <source>
        <dbReference type="Proteomes" id="UP001370490"/>
    </source>
</evidence>
<dbReference type="PANTHER" id="PTHR46085:SF16">
    <property type="entry name" value="ARFGAP_RECO-LIKE ZINC FINGER DOMAIN-CONTAINING PROTEIN"/>
    <property type="match status" value="1"/>
</dbReference>
<dbReference type="Pfam" id="PF01412">
    <property type="entry name" value="ArfGap"/>
    <property type="match status" value="1"/>
</dbReference>
<gene>
    <name evidence="4" type="ORF">RJ641_006027</name>
</gene>
<keyword evidence="5" id="KW-1185">Reference proteome</keyword>
<feature type="compositionally biased region" description="Basic and acidic residues" evidence="2">
    <location>
        <begin position="223"/>
        <end position="238"/>
    </location>
</feature>
<dbReference type="AlphaFoldDB" id="A0AAN8Z757"/>
<protein>
    <submittedName>
        <fullName evidence="4">Arf GTPase activating protein</fullName>
    </submittedName>
</protein>
<feature type="region of interest" description="Disordered" evidence="2">
    <location>
        <begin position="380"/>
        <end position="402"/>
    </location>
</feature>
<accession>A0AAN8Z757</accession>
<feature type="compositionally biased region" description="Low complexity" evidence="2">
    <location>
        <begin position="521"/>
        <end position="540"/>
    </location>
</feature>
<dbReference type="Proteomes" id="UP001370490">
    <property type="component" value="Unassembled WGS sequence"/>
</dbReference>
<feature type="compositionally biased region" description="Basic and acidic residues" evidence="2">
    <location>
        <begin position="280"/>
        <end position="294"/>
    </location>
</feature>
<dbReference type="PRINTS" id="PR00405">
    <property type="entry name" value="REVINTRACTNG"/>
</dbReference>
<feature type="region of interest" description="Disordered" evidence="2">
    <location>
        <begin position="593"/>
        <end position="626"/>
    </location>
</feature>
<evidence type="ECO:0000256" key="1">
    <source>
        <dbReference type="PROSITE-ProRule" id="PRU00288"/>
    </source>
</evidence>
<feature type="region of interest" description="Disordered" evidence="2">
    <location>
        <begin position="475"/>
        <end position="558"/>
    </location>
</feature>
<dbReference type="Gene3D" id="1.10.220.150">
    <property type="entry name" value="Arf GTPase activating protein"/>
    <property type="match status" value="1"/>
</dbReference>